<dbReference type="InterPro" id="IPR032710">
    <property type="entry name" value="NTF2-like_dom_sf"/>
</dbReference>
<dbReference type="Proteomes" id="UP001634007">
    <property type="component" value="Unassembled WGS sequence"/>
</dbReference>
<evidence type="ECO:0000313" key="4">
    <source>
        <dbReference type="Proteomes" id="UP001634007"/>
    </source>
</evidence>
<comment type="caution">
    <text evidence="3">The sequence shown here is derived from an EMBL/GenBank/DDBJ whole genome shotgun (WGS) entry which is preliminary data.</text>
</comment>
<reference evidence="3 4" key="1">
    <citation type="submission" date="2024-11" db="EMBL/GenBank/DDBJ databases">
        <title>Chromosome-level genome assembly of Eucalyptus globulus Labill. provides insights into its genome evolution.</title>
        <authorList>
            <person name="Li X."/>
        </authorList>
    </citation>
    <scope>NUCLEOTIDE SEQUENCE [LARGE SCALE GENOMIC DNA]</scope>
    <source>
        <strain evidence="3">CL2024</strain>
        <tissue evidence="3">Fresh tender leaves</tissue>
    </source>
</reference>
<dbReference type="SUPFAM" id="SSF54427">
    <property type="entry name" value="NTF2-like"/>
    <property type="match status" value="2"/>
</dbReference>
<organism evidence="3 4">
    <name type="scientific">Eucalyptus globulus</name>
    <name type="common">Tasmanian blue gum</name>
    <dbReference type="NCBI Taxonomy" id="34317"/>
    <lineage>
        <taxon>Eukaryota</taxon>
        <taxon>Viridiplantae</taxon>
        <taxon>Streptophyta</taxon>
        <taxon>Embryophyta</taxon>
        <taxon>Tracheophyta</taxon>
        <taxon>Spermatophyta</taxon>
        <taxon>Magnoliopsida</taxon>
        <taxon>eudicotyledons</taxon>
        <taxon>Gunneridae</taxon>
        <taxon>Pentapetalae</taxon>
        <taxon>rosids</taxon>
        <taxon>malvids</taxon>
        <taxon>Myrtales</taxon>
        <taxon>Myrtaceae</taxon>
        <taxon>Myrtoideae</taxon>
        <taxon>Eucalypteae</taxon>
        <taxon>Eucalyptus</taxon>
    </lineage>
</organism>
<dbReference type="InterPro" id="IPR045875">
    <property type="entry name" value="NTF2"/>
</dbReference>
<feature type="domain" description="NTF2" evidence="2">
    <location>
        <begin position="133"/>
        <end position="246"/>
    </location>
</feature>
<evidence type="ECO:0000256" key="1">
    <source>
        <dbReference type="SAM" id="MobiDB-lite"/>
    </source>
</evidence>
<dbReference type="PANTHER" id="PTHR12612">
    <property type="entry name" value="NUCLEAR TRANSPORT FACTOR 2"/>
    <property type="match status" value="1"/>
</dbReference>
<feature type="region of interest" description="Disordered" evidence="1">
    <location>
        <begin position="283"/>
        <end position="308"/>
    </location>
</feature>
<accession>A0ABD3JL72</accession>
<protein>
    <recommendedName>
        <fullName evidence="2">NTF2 domain-containing protein</fullName>
    </recommendedName>
</protein>
<gene>
    <name evidence="3" type="ORF">ACJRO7_032996</name>
</gene>
<keyword evidence="4" id="KW-1185">Reference proteome</keyword>
<sequence length="308" mass="34146">MAAFFGGQYYFAFDSSRQYVLQYYGPRSRIDFDGHTAQGLEAIGFVYNAEFLIGVTHHVTEISSSVEPITNQRILTFRGIIRMGGQLRDFHEIFITEGQLLRNGQIVQSTFRSVPRQAAALYQPQALMDHSQIAAFFGGQYYFIFDSSRPYLLRYYDSTSMVDFDGQVAQGLEGISFVYNANSLIGVTHLVTEMSSFVEPITNRRIITFSGIIRMRGQLRDFHEIFITEGQLIPRNGRIVHNIFRSAPRQQALPIPMQDVAVLPASQGFSADPVSADEANVVASSQGSNAPDAADVAASSHGSMSIDG</sequence>
<dbReference type="AlphaFoldDB" id="A0ABD3JL72"/>
<proteinExistence type="predicted"/>
<dbReference type="Gene3D" id="3.10.450.50">
    <property type="match status" value="2"/>
</dbReference>
<name>A0ABD3JL72_EUCGL</name>
<evidence type="ECO:0000259" key="2">
    <source>
        <dbReference type="PROSITE" id="PS50177"/>
    </source>
</evidence>
<dbReference type="InterPro" id="IPR018222">
    <property type="entry name" value="Nuclear_transport_factor_2_euk"/>
</dbReference>
<evidence type="ECO:0000313" key="3">
    <source>
        <dbReference type="EMBL" id="KAL3728330.1"/>
    </source>
</evidence>
<feature type="domain" description="NTF2" evidence="2">
    <location>
        <begin position="1"/>
        <end position="113"/>
    </location>
</feature>
<dbReference type="PROSITE" id="PS50177">
    <property type="entry name" value="NTF2_DOMAIN"/>
    <property type="match status" value="2"/>
</dbReference>
<dbReference type="EMBL" id="JBJKBG010000008">
    <property type="protein sequence ID" value="KAL3728330.1"/>
    <property type="molecule type" value="Genomic_DNA"/>
</dbReference>